<evidence type="ECO:0000256" key="1">
    <source>
        <dbReference type="ARBA" id="ARBA00004413"/>
    </source>
</evidence>
<organism evidence="11 12">
    <name type="scientific">Micromonospora humi</name>
    <dbReference type="NCBI Taxonomy" id="745366"/>
    <lineage>
        <taxon>Bacteria</taxon>
        <taxon>Bacillati</taxon>
        <taxon>Actinomycetota</taxon>
        <taxon>Actinomycetes</taxon>
        <taxon>Micromonosporales</taxon>
        <taxon>Micromonosporaceae</taxon>
        <taxon>Micromonospora</taxon>
    </lineage>
</organism>
<dbReference type="PANTHER" id="PTHR42711">
    <property type="entry name" value="ABC TRANSPORTER ATP-BINDING PROTEIN"/>
    <property type="match status" value="1"/>
</dbReference>
<dbReference type="OrthoDB" id="9804819at2"/>
<evidence type="ECO:0000259" key="10">
    <source>
        <dbReference type="PROSITE" id="PS50893"/>
    </source>
</evidence>
<evidence type="ECO:0000256" key="3">
    <source>
        <dbReference type="ARBA" id="ARBA00022475"/>
    </source>
</evidence>
<name>A0A1C5IZZ8_9ACTN</name>
<dbReference type="InterPro" id="IPR005894">
    <property type="entry name" value="DrrA"/>
</dbReference>
<evidence type="ECO:0000256" key="7">
    <source>
        <dbReference type="ARBA" id="ARBA00023136"/>
    </source>
</evidence>
<dbReference type="Pfam" id="PF13732">
    <property type="entry name" value="DrrA1-3_C"/>
    <property type="match status" value="1"/>
</dbReference>
<evidence type="ECO:0000256" key="9">
    <source>
        <dbReference type="ARBA" id="ARBA00049985"/>
    </source>
</evidence>
<dbReference type="InterPro" id="IPR017871">
    <property type="entry name" value="ABC_transporter-like_CS"/>
</dbReference>
<evidence type="ECO:0000313" key="11">
    <source>
        <dbReference type="EMBL" id="SCG63918.1"/>
    </source>
</evidence>
<dbReference type="InterPro" id="IPR003439">
    <property type="entry name" value="ABC_transporter-like_ATP-bd"/>
</dbReference>
<dbReference type="RefSeq" id="WP_091064528.1">
    <property type="nucleotide sequence ID" value="NZ_FMDM01000008.1"/>
</dbReference>
<sequence length="317" mass="34355">MIEVNELRKSYRIRFGRKTIDVDAVRGVSFDVQKGQVLGLLGSNGAGKTTTIRMLTTLIRPDSGSAVIADADLATEAAEVRRRIGYVSQGGCTADNSTAREELILQARMFGIGKAEARERAARALETFKLTDYADRRCKTYSGGQRRRVDIAMGLINEPRVLFLDEPTAGLDPAGRADIRGEIERLRADGMTVLVTTHYLEEADALCDRVAIVEKGQVVAEGTPEELKRQVAGDVVTLGLNGSTPDAEKIMTGAAYVTRLESTDDGLRLFVDSGNRVLPKILHDLDDAGIVPDTIEVHRPSLDDVFLAKAGRSLTAA</sequence>
<evidence type="ECO:0000256" key="2">
    <source>
        <dbReference type="ARBA" id="ARBA00022448"/>
    </source>
</evidence>
<keyword evidence="5 11" id="KW-0067">ATP-binding</keyword>
<keyword evidence="8" id="KW-0046">Antibiotic resistance</keyword>
<comment type="similarity">
    <text evidence="9">Belongs to the ABC transporter superfamily. Drug exporter-1 (DrugE1) (TC 3.A.1.105) family.</text>
</comment>
<dbReference type="GO" id="GO:0043215">
    <property type="term" value="P:daunorubicin transport"/>
    <property type="evidence" value="ECO:0007669"/>
    <property type="project" value="InterPro"/>
</dbReference>
<dbReference type="SUPFAM" id="SSF52540">
    <property type="entry name" value="P-loop containing nucleoside triphosphate hydrolases"/>
    <property type="match status" value="1"/>
</dbReference>
<dbReference type="InterPro" id="IPR050763">
    <property type="entry name" value="ABC_transporter_ATP-binding"/>
</dbReference>
<dbReference type="Proteomes" id="UP000199360">
    <property type="component" value="Unassembled WGS sequence"/>
</dbReference>
<dbReference type="InterPro" id="IPR025302">
    <property type="entry name" value="DrrA1/2-like_C"/>
</dbReference>
<feature type="domain" description="ABC transporter" evidence="10">
    <location>
        <begin position="2"/>
        <end position="240"/>
    </location>
</feature>
<evidence type="ECO:0000313" key="12">
    <source>
        <dbReference type="Proteomes" id="UP000199360"/>
    </source>
</evidence>
<dbReference type="NCBIfam" id="TIGR01188">
    <property type="entry name" value="drrA"/>
    <property type="match status" value="1"/>
</dbReference>
<dbReference type="GO" id="GO:0046677">
    <property type="term" value="P:response to antibiotic"/>
    <property type="evidence" value="ECO:0007669"/>
    <property type="project" value="UniProtKB-KW"/>
</dbReference>
<gene>
    <name evidence="11" type="ORF">GA0070213_10820</name>
</gene>
<reference evidence="12" key="1">
    <citation type="submission" date="2016-06" db="EMBL/GenBank/DDBJ databases">
        <authorList>
            <person name="Varghese N."/>
            <person name="Submissions Spin"/>
        </authorList>
    </citation>
    <scope>NUCLEOTIDE SEQUENCE [LARGE SCALE GENOMIC DNA]</scope>
    <source>
        <strain evidence="12">DSM 45647</strain>
    </source>
</reference>
<dbReference type="InterPro" id="IPR003593">
    <property type="entry name" value="AAA+_ATPase"/>
</dbReference>
<dbReference type="STRING" id="745366.GA0070213_10820"/>
<dbReference type="InterPro" id="IPR027417">
    <property type="entry name" value="P-loop_NTPase"/>
</dbReference>
<dbReference type="GO" id="GO:0016887">
    <property type="term" value="F:ATP hydrolysis activity"/>
    <property type="evidence" value="ECO:0007669"/>
    <property type="project" value="InterPro"/>
</dbReference>
<dbReference type="PANTHER" id="PTHR42711:SF19">
    <property type="entry name" value="DOXORUBICIN RESISTANCE ATP-BINDING PROTEIN DRRA"/>
    <property type="match status" value="1"/>
</dbReference>
<protein>
    <submittedName>
        <fullName evidence="11">ABC-2 type transport system ATP-binding protein</fullName>
    </submittedName>
</protein>
<dbReference type="SMART" id="SM00382">
    <property type="entry name" value="AAA"/>
    <property type="match status" value="1"/>
</dbReference>
<proteinExistence type="inferred from homology"/>
<evidence type="ECO:0000256" key="5">
    <source>
        <dbReference type="ARBA" id="ARBA00022840"/>
    </source>
</evidence>
<dbReference type="GO" id="GO:0005886">
    <property type="term" value="C:plasma membrane"/>
    <property type="evidence" value="ECO:0007669"/>
    <property type="project" value="UniProtKB-SubCell"/>
</dbReference>
<dbReference type="AlphaFoldDB" id="A0A1C5IZZ8"/>
<keyword evidence="12" id="KW-1185">Reference proteome</keyword>
<dbReference type="GO" id="GO:1900753">
    <property type="term" value="P:doxorubicin transport"/>
    <property type="evidence" value="ECO:0007669"/>
    <property type="project" value="InterPro"/>
</dbReference>
<keyword evidence="3" id="KW-1003">Cell membrane</keyword>
<dbReference type="Pfam" id="PF00005">
    <property type="entry name" value="ABC_tran"/>
    <property type="match status" value="1"/>
</dbReference>
<keyword evidence="7" id="KW-0472">Membrane</keyword>
<evidence type="ECO:0000256" key="4">
    <source>
        <dbReference type="ARBA" id="ARBA00022741"/>
    </source>
</evidence>
<dbReference type="Gene3D" id="3.40.50.300">
    <property type="entry name" value="P-loop containing nucleotide triphosphate hydrolases"/>
    <property type="match status" value="1"/>
</dbReference>
<keyword evidence="6" id="KW-1278">Translocase</keyword>
<accession>A0A1C5IZZ8</accession>
<keyword evidence="4" id="KW-0547">Nucleotide-binding</keyword>
<evidence type="ECO:0000256" key="6">
    <source>
        <dbReference type="ARBA" id="ARBA00022967"/>
    </source>
</evidence>
<comment type="subcellular location">
    <subcellularLocation>
        <location evidence="1">Cell membrane</location>
        <topology evidence="1">Peripheral membrane protein</topology>
        <orientation evidence="1">Cytoplasmic side</orientation>
    </subcellularLocation>
</comment>
<dbReference type="GO" id="GO:0005524">
    <property type="term" value="F:ATP binding"/>
    <property type="evidence" value="ECO:0007669"/>
    <property type="project" value="UniProtKB-KW"/>
</dbReference>
<evidence type="ECO:0000256" key="8">
    <source>
        <dbReference type="ARBA" id="ARBA00023251"/>
    </source>
</evidence>
<dbReference type="EMBL" id="FMDM01000008">
    <property type="protein sequence ID" value="SCG63918.1"/>
    <property type="molecule type" value="Genomic_DNA"/>
</dbReference>
<dbReference type="PROSITE" id="PS50893">
    <property type="entry name" value="ABC_TRANSPORTER_2"/>
    <property type="match status" value="1"/>
</dbReference>
<keyword evidence="2" id="KW-0813">Transport</keyword>
<dbReference type="PROSITE" id="PS00211">
    <property type="entry name" value="ABC_TRANSPORTER_1"/>
    <property type="match status" value="1"/>
</dbReference>